<protein>
    <recommendedName>
        <fullName evidence="2">HTH marR-type domain-containing protein</fullName>
    </recommendedName>
</protein>
<evidence type="ECO:0000313" key="1">
    <source>
        <dbReference type="EMBL" id="AKQ02983.1"/>
    </source>
</evidence>
<dbReference type="InterPro" id="IPR036388">
    <property type="entry name" value="WH-like_DNA-bd_sf"/>
</dbReference>
<dbReference type="InterPro" id="IPR036390">
    <property type="entry name" value="WH_DNA-bd_sf"/>
</dbReference>
<accession>A0A0H4T5I6</accession>
<sequence>MRIRKVKIGIKSVKEVLDDFARVAKAIERGEKVKKEKGVYFESIEGFRKALTTKRLELLRLIKEKHPESLQELARFAKRDMKAIVADIAILEELGLVDMKRKKTGRKLSTPTVGYDMIDLQIAV</sequence>
<evidence type="ECO:0008006" key="2">
    <source>
        <dbReference type="Google" id="ProtNLM"/>
    </source>
</evidence>
<name>A0A0H4T5I6_9DELT</name>
<dbReference type="SUPFAM" id="SSF46785">
    <property type="entry name" value="Winged helix' DNA-binding domain"/>
    <property type="match status" value="1"/>
</dbReference>
<dbReference type="Gene3D" id="1.10.10.10">
    <property type="entry name" value="Winged helix-like DNA-binding domain superfamily/Winged helix DNA-binding domain"/>
    <property type="match status" value="1"/>
</dbReference>
<organism evidence="1">
    <name type="scientific">uncultured delta proteobacterium Rifle_16ft_4_minimus_37851</name>
    <dbReference type="NCBI Taxonomy" id="1665181"/>
    <lineage>
        <taxon>Bacteria</taxon>
        <taxon>Deltaproteobacteria</taxon>
        <taxon>environmental samples</taxon>
    </lineage>
</organism>
<dbReference type="AlphaFoldDB" id="A0A0H4T5I6"/>
<reference evidence="1" key="1">
    <citation type="journal article" date="2015" name="ISME J.">
        <title>Aquifer environment selects for microbial species cohorts in sediment and groundwater.</title>
        <authorList>
            <person name="Hug L.A."/>
            <person name="Thomas B.C."/>
            <person name="Brown C.T."/>
            <person name="Frischkorn K.R."/>
            <person name="Williams K.H."/>
            <person name="Tringe S.G."/>
            <person name="Banfield J.F."/>
        </authorList>
    </citation>
    <scope>NUCLEOTIDE SEQUENCE</scope>
</reference>
<dbReference type="EMBL" id="KT007006">
    <property type="protein sequence ID" value="AKQ02983.1"/>
    <property type="molecule type" value="Genomic_DNA"/>
</dbReference>
<proteinExistence type="predicted"/>
<dbReference type="Pfam" id="PF25212">
    <property type="entry name" value="HVO_A0114"/>
    <property type="match status" value="1"/>
</dbReference>